<dbReference type="OrthoDB" id="2274394at2759"/>
<sequence length="258" mass="29519">MDSFLHPLMDLYESASLWSLIVLELSVFAVCLHYVLPRKSQKATTIKLLAPPQLVWNTILDIQRYPSWRSHVVGVQSLDGLHFLEYVARTRQQLVQKRVGVVDNLSTAPGTNTNTTNTFTGQFKTRVRAIEMTRINDNTLIRVDRATRHNKHLSSITSSSNVKLGPKSSFEREWEIYIRLSSTGQHTLLTLTETVRSEGYLARWLGPILGVHRVSQRFILDLMHEVDRLQKQRVLQQQNLCESPISLDKNDWKCGVAA</sequence>
<proteinExistence type="predicted"/>
<dbReference type="AlphaFoldDB" id="A0A077WVY5"/>
<accession>A0A077WVY5</accession>
<dbReference type="Gene3D" id="3.30.530.20">
    <property type="match status" value="1"/>
</dbReference>
<organism evidence="2">
    <name type="scientific">Lichtheimia ramosa</name>
    <dbReference type="NCBI Taxonomy" id="688394"/>
    <lineage>
        <taxon>Eukaryota</taxon>
        <taxon>Fungi</taxon>
        <taxon>Fungi incertae sedis</taxon>
        <taxon>Mucoromycota</taxon>
        <taxon>Mucoromycotina</taxon>
        <taxon>Mucoromycetes</taxon>
        <taxon>Mucorales</taxon>
        <taxon>Lichtheimiaceae</taxon>
        <taxon>Lichtheimia</taxon>
    </lineage>
</organism>
<dbReference type="EMBL" id="LK023347">
    <property type="protein sequence ID" value="CDS11791.1"/>
    <property type="molecule type" value="Genomic_DNA"/>
</dbReference>
<protein>
    <submittedName>
        <fullName evidence="2">Uncharacterized protein</fullName>
    </submittedName>
</protein>
<gene>
    <name evidence="2" type="ORF">LRAMOSA11435</name>
</gene>
<evidence type="ECO:0000313" key="2">
    <source>
        <dbReference type="EMBL" id="CDS11791.1"/>
    </source>
</evidence>
<dbReference type="InterPro" id="IPR023393">
    <property type="entry name" value="START-like_dom_sf"/>
</dbReference>
<evidence type="ECO:0000256" key="1">
    <source>
        <dbReference type="SAM" id="Phobius"/>
    </source>
</evidence>
<reference evidence="2" key="1">
    <citation type="journal article" date="2014" name="Genome Announc.">
        <title>De novo whole-genome sequence and genome annotation of Lichtheimia ramosa.</title>
        <authorList>
            <person name="Linde J."/>
            <person name="Schwartze V."/>
            <person name="Binder U."/>
            <person name="Lass-Florl C."/>
            <person name="Voigt K."/>
            <person name="Horn F."/>
        </authorList>
    </citation>
    <scope>NUCLEOTIDE SEQUENCE</scope>
    <source>
        <strain evidence="2">JMRC FSU:6197</strain>
    </source>
</reference>
<keyword evidence="1" id="KW-1133">Transmembrane helix</keyword>
<feature type="transmembrane region" description="Helical" evidence="1">
    <location>
        <begin position="15"/>
        <end position="36"/>
    </location>
</feature>
<keyword evidence="1" id="KW-0472">Membrane</keyword>
<dbReference type="SUPFAM" id="SSF55961">
    <property type="entry name" value="Bet v1-like"/>
    <property type="match status" value="1"/>
</dbReference>
<keyword evidence="1" id="KW-0812">Transmembrane</keyword>
<name>A0A077WVY5_9FUNG</name>